<accession>A0ABV6Y1V6</accession>
<dbReference type="SUPFAM" id="SSF52833">
    <property type="entry name" value="Thioredoxin-like"/>
    <property type="match status" value="1"/>
</dbReference>
<reference evidence="2 3" key="1">
    <citation type="submission" date="2024-06" db="EMBL/GenBank/DDBJ databases">
        <authorList>
            <person name="Lee S.D."/>
        </authorList>
    </citation>
    <scope>NUCLEOTIDE SEQUENCE [LARGE SCALE GENOMIC DNA]</scope>
    <source>
        <strain evidence="2 3">N1-10</strain>
    </source>
</reference>
<dbReference type="InterPro" id="IPR032801">
    <property type="entry name" value="PXL2A/B/C"/>
</dbReference>
<dbReference type="EMBL" id="JBEUKS010000023">
    <property type="protein sequence ID" value="MFC1444217.1"/>
    <property type="molecule type" value="Genomic_DNA"/>
</dbReference>
<evidence type="ECO:0000313" key="3">
    <source>
        <dbReference type="Proteomes" id="UP001592581"/>
    </source>
</evidence>
<gene>
    <name evidence="2" type="ORF">ABUW04_38915</name>
</gene>
<comment type="caution">
    <text evidence="2">The sequence shown here is derived from an EMBL/GenBank/DDBJ whole genome shotgun (WGS) entry which is preliminary data.</text>
</comment>
<dbReference type="Proteomes" id="UP001592581">
    <property type="component" value="Unassembled WGS sequence"/>
</dbReference>
<evidence type="ECO:0000259" key="1">
    <source>
        <dbReference type="PROSITE" id="PS51352"/>
    </source>
</evidence>
<dbReference type="Pfam" id="PF13911">
    <property type="entry name" value="AhpC-TSA_2"/>
    <property type="match status" value="1"/>
</dbReference>
<organism evidence="2 3">
    <name type="scientific">Streptacidiphilus jeojiensis</name>
    <dbReference type="NCBI Taxonomy" id="3229225"/>
    <lineage>
        <taxon>Bacteria</taxon>
        <taxon>Bacillati</taxon>
        <taxon>Actinomycetota</taxon>
        <taxon>Actinomycetes</taxon>
        <taxon>Kitasatosporales</taxon>
        <taxon>Streptomycetaceae</taxon>
        <taxon>Streptacidiphilus</taxon>
    </lineage>
</organism>
<dbReference type="CDD" id="cd02970">
    <property type="entry name" value="PRX_like2"/>
    <property type="match status" value="1"/>
</dbReference>
<name>A0ABV6Y1V6_9ACTN</name>
<feature type="domain" description="Thioredoxin" evidence="1">
    <location>
        <begin position="13"/>
        <end position="198"/>
    </location>
</feature>
<protein>
    <submittedName>
        <fullName evidence="2">Peroxiredoxin-like family protein</fullName>
    </submittedName>
</protein>
<dbReference type="RefSeq" id="WP_380568998.1">
    <property type="nucleotide sequence ID" value="NZ_JBEUKS010000023.1"/>
</dbReference>
<dbReference type="InterPro" id="IPR036249">
    <property type="entry name" value="Thioredoxin-like_sf"/>
</dbReference>
<dbReference type="Gene3D" id="3.40.30.10">
    <property type="entry name" value="Glutaredoxin"/>
    <property type="match status" value="1"/>
</dbReference>
<proteinExistence type="predicted"/>
<dbReference type="InterPro" id="IPR013766">
    <property type="entry name" value="Thioredoxin_domain"/>
</dbReference>
<keyword evidence="3" id="KW-1185">Reference proteome</keyword>
<dbReference type="PROSITE" id="PS51352">
    <property type="entry name" value="THIOREDOXIN_2"/>
    <property type="match status" value="1"/>
</dbReference>
<evidence type="ECO:0000313" key="2">
    <source>
        <dbReference type="EMBL" id="MFC1444217.1"/>
    </source>
</evidence>
<sequence length="205" mass="22059">MSREARGTTDRKFQPGDAIAERSLDTVNGGPVSLLPDSGARLTHLQFRRFAGCPICNLHLRSIAVRHEELRAAGIREVAVFHAGAPELLPHVADLPFAVVGDPGKRLYREFGVESAPRALLDPRAWPIVLNAVARGLWAVLRRRGHLPASRPSGGRLGLPADFLITADGRIAACKYGEHAGDQWSVDDLLALAAEAPAAAHRTIP</sequence>